<organism evidence="1 2">
    <name type="scientific">Paramuricea clavata</name>
    <name type="common">Red gorgonian</name>
    <name type="synonym">Violescent sea-whip</name>
    <dbReference type="NCBI Taxonomy" id="317549"/>
    <lineage>
        <taxon>Eukaryota</taxon>
        <taxon>Metazoa</taxon>
        <taxon>Cnidaria</taxon>
        <taxon>Anthozoa</taxon>
        <taxon>Octocorallia</taxon>
        <taxon>Malacalcyonacea</taxon>
        <taxon>Plexauridae</taxon>
        <taxon>Paramuricea</taxon>
    </lineage>
</organism>
<gene>
    <name evidence="1" type="ORF">PACLA_8A081496</name>
</gene>
<dbReference type="OrthoDB" id="115435at2759"/>
<dbReference type="Proteomes" id="UP001152795">
    <property type="component" value="Unassembled WGS sequence"/>
</dbReference>
<evidence type="ECO:0000313" key="2">
    <source>
        <dbReference type="Proteomes" id="UP001152795"/>
    </source>
</evidence>
<name>A0A7D9J8C7_PARCT</name>
<dbReference type="InterPro" id="IPR001969">
    <property type="entry name" value="Aspartic_peptidase_AS"/>
</dbReference>
<reference evidence="1" key="1">
    <citation type="submission" date="2020-04" db="EMBL/GenBank/DDBJ databases">
        <authorList>
            <person name="Alioto T."/>
            <person name="Alioto T."/>
            <person name="Gomez Garrido J."/>
        </authorList>
    </citation>
    <scope>NUCLEOTIDE SEQUENCE</scope>
    <source>
        <strain evidence="1">A484AB</strain>
    </source>
</reference>
<comment type="caution">
    <text evidence="1">The sequence shown here is derived from an EMBL/GenBank/DDBJ whole genome shotgun (WGS) entry which is preliminary data.</text>
</comment>
<dbReference type="PROSITE" id="PS00141">
    <property type="entry name" value="ASP_PROTEASE"/>
    <property type="match status" value="1"/>
</dbReference>
<dbReference type="SUPFAM" id="SSF50630">
    <property type="entry name" value="Acid proteases"/>
    <property type="match status" value="1"/>
</dbReference>
<protein>
    <submittedName>
        <fullName evidence="1">Retrovirus-related Pol poly from transposon</fullName>
    </submittedName>
</protein>
<dbReference type="GO" id="GO:0004190">
    <property type="term" value="F:aspartic-type endopeptidase activity"/>
    <property type="evidence" value="ECO:0007669"/>
    <property type="project" value="InterPro"/>
</dbReference>
<proteinExistence type="predicted"/>
<dbReference type="EMBL" id="CACRXK020012976">
    <property type="protein sequence ID" value="CAB4024348.1"/>
    <property type="molecule type" value="Genomic_DNA"/>
</dbReference>
<accession>A0A7D9J8C7</accession>
<evidence type="ECO:0000313" key="1">
    <source>
        <dbReference type="EMBL" id="CAB4024348.1"/>
    </source>
</evidence>
<dbReference type="CDD" id="cd00303">
    <property type="entry name" value="retropepsin_like"/>
    <property type="match status" value="1"/>
</dbReference>
<sequence length="360" mass="39440">MWVMSKEITTDDREDGQPRYRPVTGATYKLAAETPTTRRKVDGKRTRTSAKGQPEVLNANINAPHLEKLAYVLKELIGDATEAVAFINGHACLALLDTGSQVTSIAKSFYDRHLFNQPIEPIENIVINSNIGFTKFFPETDVGIRGTLTTLALVVPNNSYNQRVPVIIGTNLVKQCRNACQQITGQNFLQTAKVSSAWKRVYQFVQSQDRFLQRQDSFGAKVKSTSRHPTTIAAHETKILIGLANSCPGSLTQVVVETSTRSDQVAGIVVTPGLVTVGPHKSSCRVPVEITNNSDHTVVIPAKAVLASLKIAKDVITPTATEDTATTNCNDDFSNLFDLEATNLNAEQKRRTMDMLKKVS</sequence>
<keyword evidence="2" id="KW-1185">Reference proteome</keyword>
<dbReference type="GO" id="GO:0006508">
    <property type="term" value="P:proteolysis"/>
    <property type="evidence" value="ECO:0007669"/>
    <property type="project" value="InterPro"/>
</dbReference>
<dbReference type="Gene3D" id="2.40.70.10">
    <property type="entry name" value="Acid Proteases"/>
    <property type="match status" value="1"/>
</dbReference>
<dbReference type="InterPro" id="IPR021109">
    <property type="entry name" value="Peptidase_aspartic_dom_sf"/>
</dbReference>
<dbReference type="AlphaFoldDB" id="A0A7D9J8C7"/>